<proteinExistence type="predicted"/>
<reference evidence="1 2" key="1">
    <citation type="journal article" date="2019" name="Commun. Biol.">
        <title>The bagworm genome reveals a unique fibroin gene that provides high tensile strength.</title>
        <authorList>
            <person name="Kono N."/>
            <person name="Nakamura H."/>
            <person name="Ohtoshi R."/>
            <person name="Tomita M."/>
            <person name="Numata K."/>
            <person name="Arakawa K."/>
        </authorList>
    </citation>
    <scope>NUCLEOTIDE SEQUENCE [LARGE SCALE GENOMIC DNA]</scope>
</reference>
<organism evidence="1 2">
    <name type="scientific">Eumeta variegata</name>
    <name type="common">Bagworm moth</name>
    <name type="synonym">Eumeta japonica</name>
    <dbReference type="NCBI Taxonomy" id="151549"/>
    <lineage>
        <taxon>Eukaryota</taxon>
        <taxon>Metazoa</taxon>
        <taxon>Ecdysozoa</taxon>
        <taxon>Arthropoda</taxon>
        <taxon>Hexapoda</taxon>
        <taxon>Insecta</taxon>
        <taxon>Pterygota</taxon>
        <taxon>Neoptera</taxon>
        <taxon>Endopterygota</taxon>
        <taxon>Lepidoptera</taxon>
        <taxon>Glossata</taxon>
        <taxon>Ditrysia</taxon>
        <taxon>Tineoidea</taxon>
        <taxon>Psychidae</taxon>
        <taxon>Oiketicinae</taxon>
        <taxon>Eumeta</taxon>
    </lineage>
</organism>
<keyword evidence="2" id="KW-1185">Reference proteome</keyword>
<comment type="caution">
    <text evidence="1">The sequence shown here is derived from an EMBL/GenBank/DDBJ whole genome shotgun (WGS) entry which is preliminary data.</text>
</comment>
<gene>
    <name evidence="1" type="ORF">EVAR_41774_1</name>
</gene>
<sequence length="108" mass="11651">MLHQVLQLLVDVPNFNVEKLPAKMILGSANNGSDRKNGKEVETIVIADHRLTACFIADEKIVRDMKYSAGKINKRCGAPVGGGPLMSASGADTGDNLVTEILRDILDF</sequence>
<evidence type="ECO:0000313" key="2">
    <source>
        <dbReference type="Proteomes" id="UP000299102"/>
    </source>
</evidence>
<evidence type="ECO:0000313" key="1">
    <source>
        <dbReference type="EMBL" id="GBP43917.1"/>
    </source>
</evidence>
<dbReference type="EMBL" id="BGZK01000444">
    <property type="protein sequence ID" value="GBP43917.1"/>
    <property type="molecule type" value="Genomic_DNA"/>
</dbReference>
<dbReference type="AlphaFoldDB" id="A0A4C1W1D6"/>
<name>A0A4C1W1D6_EUMVA</name>
<protein>
    <submittedName>
        <fullName evidence="1">Uncharacterized protein</fullName>
    </submittedName>
</protein>
<accession>A0A4C1W1D6</accession>
<dbReference type="Proteomes" id="UP000299102">
    <property type="component" value="Unassembled WGS sequence"/>
</dbReference>